<protein>
    <submittedName>
        <fullName evidence="2">Phage portal protein</fullName>
    </submittedName>
</protein>
<evidence type="ECO:0000313" key="2">
    <source>
        <dbReference type="EMBL" id="AWX99522.1"/>
    </source>
</evidence>
<name>A0A2Z4PPY0_9GAMM</name>
<dbReference type="OrthoDB" id="5449776at2"/>
<dbReference type="Pfam" id="PF04860">
    <property type="entry name" value="Phage_portal"/>
    <property type="match status" value="1"/>
</dbReference>
<evidence type="ECO:0000256" key="1">
    <source>
        <dbReference type="ARBA" id="ARBA00006799"/>
    </source>
</evidence>
<proteinExistence type="inferred from homology"/>
<accession>A0A2Z4PPY0</accession>
<evidence type="ECO:0000313" key="3">
    <source>
        <dbReference type="Proteomes" id="UP000249898"/>
    </source>
</evidence>
<sequence>MTANENTSTKSATHMFEFGAPEPVLNNHISEYTGVYMDTLGEYYRPPVSLSGLADLMNANPHHNSILHFKKNMVLKWFKPSPLMTYNTMQRLALDYVVTGMMYFQVFKNGFGKIVRTAWLPSLTMRRGREQGVFFQLNKDGSKTEYKPGEVVQIIEPDLKQSIYGVPEYLGGIQSVLLSEEAGLFRRKYYKNGAHMGYILVTNDADLDEDTAKKIQKKVQDSKGPGNFRSLCINIGKSTAKEPVQIIPVGDIGTKDEFERVKNITRDEILSMHRMQPGLSGIMPETNGGFGDIEKIMKVYHELEIGALQQPFLEINQYVGAQAVVFNKPVWMTEK</sequence>
<dbReference type="RefSeq" id="WP_112136334.1">
    <property type="nucleotide sequence ID" value="NZ_CP016181.1"/>
</dbReference>
<organism evidence="2 3">
    <name type="scientific">Marinomonas primoryensis</name>
    <dbReference type="NCBI Taxonomy" id="178399"/>
    <lineage>
        <taxon>Bacteria</taxon>
        <taxon>Pseudomonadati</taxon>
        <taxon>Pseudomonadota</taxon>
        <taxon>Gammaproteobacteria</taxon>
        <taxon>Oceanospirillales</taxon>
        <taxon>Oceanospirillaceae</taxon>
        <taxon>Marinomonas</taxon>
    </lineage>
</organism>
<dbReference type="Proteomes" id="UP000249898">
    <property type="component" value="Chromosome"/>
</dbReference>
<gene>
    <name evidence="2" type="ORF">A8139_05585</name>
</gene>
<comment type="similarity">
    <text evidence="1">Belongs to the phage portal family. PBSX subfamily.</text>
</comment>
<dbReference type="InterPro" id="IPR006944">
    <property type="entry name" value="Phage/GTA_portal"/>
</dbReference>
<dbReference type="NCBIfam" id="TIGR01540">
    <property type="entry name" value="portal_PBSX"/>
    <property type="match status" value="1"/>
</dbReference>
<dbReference type="EMBL" id="CP016181">
    <property type="protein sequence ID" value="AWX99522.1"/>
    <property type="molecule type" value="Genomic_DNA"/>
</dbReference>
<dbReference type="InterPro" id="IPR006430">
    <property type="entry name" value="Phage_portal_PBSX"/>
</dbReference>
<reference evidence="2 3" key="1">
    <citation type="submission" date="2016-06" db="EMBL/GenBank/DDBJ databases">
        <title>The sequenced genome of the ice-adhering bacterium Marinomonas primoryensis, from Antarctica.</title>
        <authorList>
            <person name="Graham L."/>
            <person name="Vance T.D.R."/>
            <person name="Davies P.L."/>
        </authorList>
    </citation>
    <scope>NUCLEOTIDE SEQUENCE [LARGE SCALE GENOMIC DNA]</scope>
    <source>
        <strain evidence="2 3">AceL</strain>
    </source>
</reference>
<dbReference type="AlphaFoldDB" id="A0A2Z4PPY0"/>